<comment type="caution">
    <text evidence="11">The sequence shown here is derived from an EMBL/GenBank/DDBJ whole genome shotgun (WGS) entry which is preliminary data.</text>
</comment>
<feature type="domain" description="Pyrroline-5-carboxylate reductase catalytic N-terminal" evidence="9">
    <location>
        <begin position="9"/>
        <end position="100"/>
    </location>
</feature>
<dbReference type="Proteomes" id="UP000282515">
    <property type="component" value="Unassembled WGS sequence"/>
</dbReference>
<accession>A0A3L8PLV5</accession>
<dbReference type="Gene3D" id="1.10.3730.10">
    <property type="entry name" value="ProC C-terminal domain-like"/>
    <property type="match status" value="1"/>
</dbReference>
<keyword evidence="5" id="KW-0963">Cytoplasm</keyword>
<evidence type="ECO:0000256" key="8">
    <source>
        <dbReference type="SAM" id="MobiDB-lite"/>
    </source>
</evidence>
<keyword evidence="2 5" id="KW-0521">NADP</keyword>
<evidence type="ECO:0000256" key="5">
    <source>
        <dbReference type="HAMAP-Rule" id="MF_01925"/>
    </source>
</evidence>
<feature type="binding site" evidence="7">
    <location>
        <begin position="71"/>
        <end position="74"/>
    </location>
    <ligand>
        <name>NADP(+)</name>
        <dbReference type="ChEBI" id="CHEBI:58349"/>
    </ligand>
</feature>
<keyword evidence="5" id="KW-0641">Proline biosynthesis</keyword>
<dbReference type="RefSeq" id="WP_121793974.1">
    <property type="nucleotide sequence ID" value="NZ_RDBF01000004.1"/>
</dbReference>
<name>A0A3L8PLV5_9ACTN</name>
<dbReference type="Gene3D" id="3.40.50.720">
    <property type="entry name" value="NAD(P)-binding Rossmann-like Domain"/>
    <property type="match status" value="1"/>
</dbReference>
<dbReference type="UniPathway" id="UPA00098">
    <property type="reaction ID" value="UER00361"/>
</dbReference>
<feature type="region of interest" description="Disordered" evidence="8">
    <location>
        <begin position="220"/>
        <end position="240"/>
    </location>
</feature>
<dbReference type="GO" id="GO:0004735">
    <property type="term" value="F:pyrroline-5-carboxylate reductase activity"/>
    <property type="evidence" value="ECO:0007669"/>
    <property type="project" value="UniProtKB-UniRule"/>
</dbReference>
<dbReference type="InterPro" id="IPR008927">
    <property type="entry name" value="6-PGluconate_DH-like_C_sf"/>
</dbReference>
<dbReference type="InterPro" id="IPR029036">
    <property type="entry name" value="P5CR_dimer"/>
</dbReference>
<feature type="compositionally biased region" description="Polar residues" evidence="8">
    <location>
        <begin position="231"/>
        <end position="240"/>
    </location>
</feature>
<dbReference type="EC" id="1.5.1.2" evidence="5 6"/>
<dbReference type="EMBL" id="RDBF01000004">
    <property type="protein sequence ID" value="RLV56315.1"/>
    <property type="molecule type" value="Genomic_DNA"/>
</dbReference>
<evidence type="ECO:0000256" key="1">
    <source>
        <dbReference type="ARBA" id="ARBA00005525"/>
    </source>
</evidence>
<dbReference type="SUPFAM" id="SSF48179">
    <property type="entry name" value="6-phosphogluconate dehydrogenase C-terminal domain-like"/>
    <property type="match status" value="1"/>
</dbReference>
<dbReference type="InterPro" id="IPR000304">
    <property type="entry name" value="Pyrroline-COOH_reductase"/>
</dbReference>
<evidence type="ECO:0000313" key="11">
    <source>
        <dbReference type="EMBL" id="RLV56315.1"/>
    </source>
</evidence>
<evidence type="ECO:0000256" key="6">
    <source>
        <dbReference type="NCBIfam" id="TIGR00112"/>
    </source>
</evidence>
<evidence type="ECO:0000256" key="4">
    <source>
        <dbReference type="ARBA" id="ARBA00058118"/>
    </source>
</evidence>
<comment type="similarity">
    <text evidence="1 5">Belongs to the pyrroline-5-carboxylate reductase family.</text>
</comment>
<sequence>MSTLTSGLQVAVIGGGVMGETLIAALRSAGVEQLTVSEPQAERAAELTERYGIESADSARAVAGATVVILAVKPHHVADAVQQIADAVRSDAVVVSVAAGITTGSIETALHDGVAVVRAMPNTPAVIGQGMFGVSAGSSVSAEQLDLVVELLSTAGRVAVVDESQQDAVTAVSGSGPAYLFYLAEAMIDGGVAAGLDPQTARELTEQTLVGAAALLAGSQESPEELRRRVTSPNGTTHAATTTFDEQGAAAALRAGVAAAAARARELAG</sequence>
<comment type="catalytic activity">
    <reaction evidence="5">
        <text>L-proline + NADP(+) = (S)-1-pyrroline-5-carboxylate + NADPH + 2 H(+)</text>
        <dbReference type="Rhea" id="RHEA:14109"/>
        <dbReference type="ChEBI" id="CHEBI:15378"/>
        <dbReference type="ChEBI" id="CHEBI:17388"/>
        <dbReference type="ChEBI" id="CHEBI:57783"/>
        <dbReference type="ChEBI" id="CHEBI:58349"/>
        <dbReference type="ChEBI" id="CHEBI:60039"/>
        <dbReference type="EC" id="1.5.1.2"/>
    </reaction>
</comment>
<keyword evidence="3 5" id="KW-0560">Oxidoreductase</keyword>
<comment type="function">
    <text evidence="4 5">Catalyzes the reduction of 1-pyrroline-5-carboxylate (PCA) to L-proline.</text>
</comment>
<evidence type="ECO:0000313" key="12">
    <source>
        <dbReference type="Proteomes" id="UP000282515"/>
    </source>
</evidence>
<evidence type="ECO:0000259" key="10">
    <source>
        <dbReference type="Pfam" id="PF14748"/>
    </source>
</evidence>
<feature type="binding site" evidence="7">
    <location>
        <begin position="13"/>
        <end position="18"/>
    </location>
    <ligand>
        <name>NADP(+)</name>
        <dbReference type="ChEBI" id="CHEBI:58349"/>
    </ligand>
</feature>
<dbReference type="PANTHER" id="PTHR11645:SF0">
    <property type="entry name" value="PYRROLINE-5-CARBOXYLATE REDUCTASE 3"/>
    <property type="match status" value="1"/>
</dbReference>
<dbReference type="PIRSF" id="PIRSF000193">
    <property type="entry name" value="Pyrrol-5-carb_rd"/>
    <property type="match status" value="1"/>
</dbReference>
<dbReference type="GO" id="GO:0005737">
    <property type="term" value="C:cytoplasm"/>
    <property type="evidence" value="ECO:0007669"/>
    <property type="project" value="UniProtKB-SubCell"/>
</dbReference>
<comment type="catalytic activity">
    <reaction evidence="5">
        <text>L-proline + NAD(+) = (S)-1-pyrroline-5-carboxylate + NADH + 2 H(+)</text>
        <dbReference type="Rhea" id="RHEA:14105"/>
        <dbReference type="ChEBI" id="CHEBI:15378"/>
        <dbReference type="ChEBI" id="CHEBI:17388"/>
        <dbReference type="ChEBI" id="CHEBI:57540"/>
        <dbReference type="ChEBI" id="CHEBI:57945"/>
        <dbReference type="ChEBI" id="CHEBI:60039"/>
        <dbReference type="EC" id="1.5.1.2"/>
    </reaction>
</comment>
<comment type="pathway">
    <text evidence="5">Amino-acid biosynthesis; L-proline biosynthesis; L-proline from L-glutamate 5-semialdehyde: step 1/1.</text>
</comment>
<dbReference type="FunFam" id="1.10.3730.10:FF:000001">
    <property type="entry name" value="Pyrroline-5-carboxylate reductase"/>
    <property type="match status" value="1"/>
</dbReference>
<evidence type="ECO:0000256" key="2">
    <source>
        <dbReference type="ARBA" id="ARBA00022857"/>
    </source>
</evidence>
<dbReference type="OrthoDB" id="9805754at2"/>
<organism evidence="11 12">
    <name type="scientific">Aeromicrobium phragmitis</name>
    <dbReference type="NCBI Taxonomy" id="2478914"/>
    <lineage>
        <taxon>Bacteria</taxon>
        <taxon>Bacillati</taxon>
        <taxon>Actinomycetota</taxon>
        <taxon>Actinomycetes</taxon>
        <taxon>Propionibacteriales</taxon>
        <taxon>Nocardioidaceae</taxon>
        <taxon>Aeromicrobium</taxon>
    </lineage>
</organism>
<proteinExistence type="inferred from homology"/>
<dbReference type="HAMAP" id="MF_01925">
    <property type="entry name" value="P5C_reductase"/>
    <property type="match status" value="1"/>
</dbReference>
<dbReference type="SUPFAM" id="SSF51735">
    <property type="entry name" value="NAD(P)-binding Rossmann-fold domains"/>
    <property type="match status" value="1"/>
</dbReference>
<evidence type="ECO:0000256" key="3">
    <source>
        <dbReference type="ARBA" id="ARBA00023002"/>
    </source>
</evidence>
<evidence type="ECO:0000259" key="9">
    <source>
        <dbReference type="Pfam" id="PF03807"/>
    </source>
</evidence>
<keyword evidence="5" id="KW-0028">Amino-acid biosynthesis</keyword>
<dbReference type="Pfam" id="PF03807">
    <property type="entry name" value="F420_oxidored"/>
    <property type="match status" value="1"/>
</dbReference>
<evidence type="ECO:0000256" key="7">
    <source>
        <dbReference type="PIRSR" id="PIRSR000193-1"/>
    </source>
</evidence>
<dbReference type="NCBIfam" id="TIGR00112">
    <property type="entry name" value="proC"/>
    <property type="match status" value="1"/>
</dbReference>
<gene>
    <name evidence="5" type="primary">proC</name>
    <name evidence="11" type="ORF">D9V41_07770</name>
</gene>
<dbReference type="GO" id="GO:0055129">
    <property type="term" value="P:L-proline biosynthetic process"/>
    <property type="evidence" value="ECO:0007669"/>
    <property type="project" value="UniProtKB-UniRule"/>
</dbReference>
<comment type="subcellular location">
    <subcellularLocation>
        <location evidence="5">Cytoplasm</location>
    </subcellularLocation>
</comment>
<feature type="domain" description="Pyrroline-5-carboxylate reductase dimerisation" evidence="10">
    <location>
        <begin position="163"/>
        <end position="267"/>
    </location>
</feature>
<keyword evidence="12" id="KW-1185">Reference proteome</keyword>
<protein>
    <recommendedName>
        <fullName evidence="5 6">Pyrroline-5-carboxylate reductase</fullName>
        <shortName evidence="5">P5C reductase</shortName>
        <shortName evidence="5">P5CR</shortName>
        <ecNumber evidence="5 6">1.5.1.2</ecNumber>
    </recommendedName>
    <alternativeName>
        <fullName evidence="5">PCA reductase</fullName>
    </alternativeName>
</protein>
<dbReference type="PANTHER" id="PTHR11645">
    <property type="entry name" value="PYRROLINE-5-CARBOXYLATE REDUCTASE"/>
    <property type="match status" value="1"/>
</dbReference>
<reference evidence="11 12" key="1">
    <citation type="submission" date="2018-10" db="EMBL/GenBank/DDBJ databases">
        <title>Aeromicrobium sp. 9W16Y-2 whole genome shotgun sequence.</title>
        <authorList>
            <person name="Li F."/>
        </authorList>
    </citation>
    <scope>NUCLEOTIDE SEQUENCE [LARGE SCALE GENOMIC DNA]</scope>
    <source>
        <strain evidence="11 12">9W16Y-2</strain>
    </source>
</reference>
<dbReference type="InterPro" id="IPR036291">
    <property type="entry name" value="NAD(P)-bd_dom_sf"/>
</dbReference>
<dbReference type="Pfam" id="PF14748">
    <property type="entry name" value="P5CR_dimer"/>
    <property type="match status" value="1"/>
</dbReference>
<dbReference type="AlphaFoldDB" id="A0A3L8PLV5"/>
<dbReference type="InterPro" id="IPR028939">
    <property type="entry name" value="P5C_Rdtase_cat_N"/>
</dbReference>